<keyword evidence="2 7" id="KW-0699">rRNA-binding</keyword>
<dbReference type="HAMAP" id="MF_01337_B">
    <property type="entry name" value="Ribosomal_uL18_B"/>
    <property type="match status" value="1"/>
</dbReference>
<evidence type="ECO:0000256" key="3">
    <source>
        <dbReference type="ARBA" id="ARBA00022884"/>
    </source>
</evidence>
<protein>
    <recommendedName>
        <fullName evidence="6 7">Large ribosomal subunit protein uL18</fullName>
    </recommendedName>
</protein>
<dbReference type="GO" id="GO:0008097">
    <property type="term" value="F:5S rRNA binding"/>
    <property type="evidence" value="ECO:0007669"/>
    <property type="project" value="TreeGrafter"/>
</dbReference>
<dbReference type="GO" id="GO:0006412">
    <property type="term" value="P:translation"/>
    <property type="evidence" value="ECO:0007669"/>
    <property type="project" value="UniProtKB-UniRule"/>
</dbReference>
<evidence type="ECO:0000256" key="6">
    <source>
        <dbReference type="ARBA" id="ARBA00035197"/>
    </source>
</evidence>
<dbReference type="STRING" id="1157490.EL26_19235"/>
<organism evidence="8 9">
    <name type="scientific">Tumebacillus flagellatus</name>
    <dbReference type="NCBI Taxonomy" id="1157490"/>
    <lineage>
        <taxon>Bacteria</taxon>
        <taxon>Bacillati</taxon>
        <taxon>Bacillota</taxon>
        <taxon>Bacilli</taxon>
        <taxon>Bacillales</taxon>
        <taxon>Alicyclobacillaceae</taxon>
        <taxon>Tumebacillus</taxon>
    </lineage>
</organism>
<evidence type="ECO:0000313" key="9">
    <source>
        <dbReference type="Proteomes" id="UP000027931"/>
    </source>
</evidence>
<dbReference type="GO" id="GO:0003735">
    <property type="term" value="F:structural constituent of ribosome"/>
    <property type="evidence" value="ECO:0007669"/>
    <property type="project" value="InterPro"/>
</dbReference>
<dbReference type="EMBL" id="JMIR01000032">
    <property type="protein sequence ID" value="KEO81751.1"/>
    <property type="molecule type" value="Genomic_DNA"/>
</dbReference>
<sequence length="122" mass="13247">MITKGDKNKARKRRHVRVRRKVAGTALRPRLNVFRSTKHIYAQLIDDATGTTLAAASTVDPELKGSIAHGGNIDAAQKVGALVAKRALEKGVKEVVFDRGGYLYHGRIQALADAAREAGLEF</sequence>
<comment type="subunit">
    <text evidence="7">Part of the 50S ribosomal subunit; part of the 5S rRNA/L5/L18/L25 subcomplex. Contacts the 5S and 23S rRNAs.</text>
</comment>
<evidence type="ECO:0000256" key="7">
    <source>
        <dbReference type="HAMAP-Rule" id="MF_01337"/>
    </source>
</evidence>
<evidence type="ECO:0000256" key="4">
    <source>
        <dbReference type="ARBA" id="ARBA00022980"/>
    </source>
</evidence>
<dbReference type="InterPro" id="IPR057268">
    <property type="entry name" value="Ribosomal_L18"/>
</dbReference>
<dbReference type="Proteomes" id="UP000027931">
    <property type="component" value="Unassembled WGS sequence"/>
</dbReference>
<comment type="similarity">
    <text evidence="1 7">Belongs to the universal ribosomal protein uL18 family.</text>
</comment>
<dbReference type="NCBIfam" id="TIGR00060">
    <property type="entry name" value="L18_bact"/>
    <property type="match status" value="1"/>
</dbReference>
<dbReference type="InterPro" id="IPR005484">
    <property type="entry name" value="Ribosomal_uL18_bac/plant/anim"/>
</dbReference>
<reference evidence="8 9" key="1">
    <citation type="journal article" date="2013" name="Int. J. Syst. Evol. Microbiol.">
        <title>Tumebacillus flagellatus sp. nov., an alpha-amylase/pullulanase-producing bacterium isolated from cassava wastewater.</title>
        <authorList>
            <person name="Wang Q."/>
            <person name="Xie N."/>
            <person name="Qin Y."/>
            <person name="Shen N."/>
            <person name="Zhu J."/>
            <person name="Mi H."/>
            <person name="Huang R."/>
        </authorList>
    </citation>
    <scope>NUCLEOTIDE SEQUENCE [LARGE SCALE GENOMIC DNA]</scope>
    <source>
        <strain evidence="8 9">GST4</strain>
    </source>
</reference>
<dbReference type="InterPro" id="IPR004389">
    <property type="entry name" value="Ribosomal_uL18_bac-type"/>
</dbReference>
<keyword evidence="3 7" id="KW-0694">RNA-binding</keyword>
<keyword evidence="5 7" id="KW-0687">Ribonucleoprotein</keyword>
<dbReference type="SUPFAM" id="SSF53137">
    <property type="entry name" value="Translational machinery components"/>
    <property type="match status" value="1"/>
</dbReference>
<dbReference type="Pfam" id="PF00861">
    <property type="entry name" value="Ribosomal_L18p"/>
    <property type="match status" value="1"/>
</dbReference>
<name>A0A074LHP8_9BACL</name>
<dbReference type="CDD" id="cd00432">
    <property type="entry name" value="Ribosomal_L18_L5e"/>
    <property type="match status" value="1"/>
</dbReference>
<dbReference type="OrthoDB" id="9810939at2"/>
<dbReference type="PANTHER" id="PTHR12899:SF3">
    <property type="entry name" value="LARGE RIBOSOMAL SUBUNIT PROTEIN UL18M"/>
    <property type="match status" value="1"/>
</dbReference>
<keyword evidence="9" id="KW-1185">Reference proteome</keyword>
<dbReference type="PANTHER" id="PTHR12899">
    <property type="entry name" value="39S RIBOSOMAL PROTEIN L18, MITOCHONDRIAL"/>
    <property type="match status" value="1"/>
</dbReference>
<dbReference type="eggNOG" id="COG0256">
    <property type="taxonomic scope" value="Bacteria"/>
</dbReference>
<evidence type="ECO:0000256" key="1">
    <source>
        <dbReference type="ARBA" id="ARBA00007116"/>
    </source>
</evidence>
<evidence type="ECO:0000256" key="5">
    <source>
        <dbReference type="ARBA" id="ARBA00023274"/>
    </source>
</evidence>
<proteinExistence type="inferred from homology"/>
<dbReference type="GO" id="GO:0022625">
    <property type="term" value="C:cytosolic large ribosomal subunit"/>
    <property type="evidence" value="ECO:0007669"/>
    <property type="project" value="TreeGrafter"/>
</dbReference>
<keyword evidence="4 7" id="KW-0689">Ribosomal protein</keyword>
<evidence type="ECO:0000313" key="8">
    <source>
        <dbReference type="EMBL" id="KEO81751.1"/>
    </source>
</evidence>
<accession>A0A074LHP8</accession>
<comment type="caution">
    <text evidence="8">The sequence shown here is derived from an EMBL/GenBank/DDBJ whole genome shotgun (WGS) entry which is preliminary data.</text>
</comment>
<dbReference type="Gene3D" id="3.30.420.100">
    <property type="match status" value="1"/>
</dbReference>
<gene>
    <name evidence="7" type="primary">rplR</name>
    <name evidence="8" type="ORF">EL26_19235</name>
</gene>
<dbReference type="FunFam" id="3.30.420.100:FF:000001">
    <property type="entry name" value="50S ribosomal protein L18"/>
    <property type="match status" value="1"/>
</dbReference>
<comment type="function">
    <text evidence="7">This is one of the proteins that bind and probably mediate the attachment of the 5S RNA into the large ribosomal subunit, where it forms part of the central protuberance.</text>
</comment>
<dbReference type="AlphaFoldDB" id="A0A074LHP8"/>
<dbReference type="RefSeq" id="WP_038092305.1">
    <property type="nucleotide sequence ID" value="NZ_JMIR01000032.1"/>
</dbReference>
<evidence type="ECO:0000256" key="2">
    <source>
        <dbReference type="ARBA" id="ARBA00022730"/>
    </source>
</evidence>